<reference evidence="3" key="1">
    <citation type="journal article" date="2006" name="PLoS Biol.">
        <title>Macronuclear genome sequence of the ciliate Tetrahymena thermophila, a model eukaryote.</title>
        <authorList>
            <person name="Eisen J.A."/>
            <person name="Coyne R.S."/>
            <person name="Wu M."/>
            <person name="Wu D."/>
            <person name="Thiagarajan M."/>
            <person name="Wortman J.R."/>
            <person name="Badger J.H."/>
            <person name="Ren Q."/>
            <person name="Amedeo P."/>
            <person name="Jones K.M."/>
            <person name="Tallon L.J."/>
            <person name="Delcher A.L."/>
            <person name="Salzberg S.L."/>
            <person name="Silva J.C."/>
            <person name="Haas B.J."/>
            <person name="Majoros W.H."/>
            <person name="Farzad M."/>
            <person name="Carlton J.M."/>
            <person name="Smith R.K. Jr."/>
            <person name="Garg J."/>
            <person name="Pearlman R.E."/>
            <person name="Karrer K.M."/>
            <person name="Sun L."/>
            <person name="Manning G."/>
            <person name="Elde N.C."/>
            <person name="Turkewitz A.P."/>
            <person name="Asai D.J."/>
            <person name="Wilkes D.E."/>
            <person name="Wang Y."/>
            <person name="Cai H."/>
            <person name="Collins K."/>
            <person name="Stewart B.A."/>
            <person name="Lee S.R."/>
            <person name="Wilamowska K."/>
            <person name="Weinberg Z."/>
            <person name="Ruzzo W.L."/>
            <person name="Wloga D."/>
            <person name="Gaertig J."/>
            <person name="Frankel J."/>
            <person name="Tsao C.-C."/>
            <person name="Gorovsky M.A."/>
            <person name="Keeling P.J."/>
            <person name="Waller R.F."/>
            <person name="Patron N.J."/>
            <person name="Cherry J.M."/>
            <person name="Stover N.A."/>
            <person name="Krieger C.J."/>
            <person name="del Toro C."/>
            <person name="Ryder H.F."/>
            <person name="Williamson S.C."/>
            <person name="Barbeau R.A."/>
            <person name="Hamilton E.P."/>
            <person name="Orias E."/>
        </authorList>
    </citation>
    <scope>NUCLEOTIDE SEQUENCE [LARGE SCALE GENOMIC DNA]</scope>
    <source>
        <strain evidence="3">SB210</strain>
    </source>
</reference>
<dbReference type="HOGENOM" id="CLU_618958_0_0_1"/>
<organism evidence="2 3">
    <name type="scientific">Tetrahymena thermophila (strain SB210)</name>
    <dbReference type="NCBI Taxonomy" id="312017"/>
    <lineage>
        <taxon>Eukaryota</taxon>
        <taxon>Sar</taxon>
        <taxon>Alveolata</taxon>
        <taxon>Ciliophora</taxon>
        <taxon>Intramacronucleata</taxon>
        <taxon>Oligohymenophorea</taxon>
        <taxon>Hymenostomatida</taxon>
        <taxon>Tetrahymenina</taxon>
        <taxon>Tetrahymenidae</taxon>
        <taxon>Tetrahymena</taxon>
    </lineage>
</organism>
<proteinExistence type="predicted"/>
<name>Q23GY9_TETTS</name>
<dbReference type="RefSeq" id="XP_001016103.2">
    <property type="nucleotide sequence ID" value="XM_001016103.2"/>
</dbReference>
<sequence length="517" mass="61475">MWVNSAIYPWRQILFHKYLKISKLIKQRKLVKKKEIQIYIKKEKKMSNNPINRVYDFASRDDIIPISRKDFEETSRPIYKSQRLIPFEYLDMDILNGMIDMPDFGFLPFPFMSQYVMRGVTNFNQLDYLETEQSSQSGQMTDSYIQKRAKDNAQSNGNNGFQNKSNSSSLTEIKNDSANKNNIKSQKPSYKDIQHNEKDLDPFTLLKKKYMSKKLLRQQIIEQDQDIDLSQLTYYQRKKNFIQKMKEEDMLLDWDSIKKEEKLYEISYISGASRKRKGKKRDQDQQNSQQIESSTALQPQIQQTNNQSQANNNINVYQKEAKSYRKVPRSSRYDQQNENKIDDDKVGHVVQEKDIVKDKLSENEEETAIDQMEIIMEEVSLEELEMRKQDFKHQQFLKEKYQNKNYIYISSKAQASIPQIRPIEDVRNSWVLKDLDSLLAFKKSPEYDSLELYMNKFFGARTPQQVFGILKQNNFNLKNAIDYCNMNSAYLKDYYSFKDLEAKKKLNKRRAEKKSYL</sequence>
<dbReference type="GeneID" id="7838615"/>
<evidence type="ECO:0000256" key="1">
    <source>
        <dbReference type="SAM" id="MobiDB-lite"/>
    </source>
</evidence>
<gene>
    <name evidence="2" type="ORF">TTHERM_00881490</name>
</gene>
<feature type="region of interest" description="Disordered" evidence="1">
    <location>
        <begin position="272"/>
        <end position="341"/>
    </location>
</feature>
<dbReference type="AlphaFoldDB" id="Q23GY9"/>
<evidence type="ECO:0000313" key="2">
    <source>
        <dbReference type="EMBL" id="EAR95858.2"/>
    </source>
</evidence>
<feature type="compositionally biased region" description="Basic and acidic residues" evidence="1">
    <location>
        <begin position="331"/>
        <end position="341"/>
    </location>
</feature>
<feature type="compositionally biased region" description="Low complexity" evidence="1">
    <location>
        <begin position="298"/>
        <end position="315"/>
    </location>
</feature>
<keyword evidence="3" id="KW-1185">Reference proteome</keyword>
<dbReference type="EMBL" id="GG662702">
    <property type="protein sequence ID" value="EAR95858.2"/>
    <property type="molecule type" value="Genomic_DNA"/>
</dbReference>
<feature type="compositionally biased region" description="Polar residues" evidence="1">
    <location>
        <begin position="152"/>
        <end position="188"/>
    </location>
</feature>
<feature type="region of interest" description="Disordered" evidence="1">
    <location>
        <begin position="150"/>
        <end position="196"/>
    </location>
</feature>
<dbReference type="InParanoid" id="Q23GY9"/>
<dbReference type="KEGG" id="tet:TTHERM_00881490"/>
<dbReference type="Proteomes" id="UP000009168">
    <property type="component" value="Unassembled WGS sequence"/>
</dbReference>
<protein>
    <submittedName>
        <fullName evidence="2">Uncharacterized protein</fullName>
    </submittedName>
</protein>
<evidence type="ECO:0000313" key="3">
    <source>
        <dbReference type="Proteomes" id="UP000009168"/>
    </source>
</evidence>
<feature type="compositionally biased region" description="Polar residues" evidence="1">
    <location>
        <begin position="287"/>
        <end position="297"/>
    </location>
</feature>
<accession>Q23GY9</accession>